<dbReference type="PROSITE" id="PS51257">
    <property type="entry name" value="PROKAR_LIPOPROTEIN"/>
    <property type="match status" value="1"/>
</dbReference>
<organism evidence="1 2">
    <name type="scientific">Armatimonas rosea</name>
    <dbReference type="NCBI Taxonomy" id="685828"/>
    <lineage>
        <taxon>Bacteria</taxon>
        <taxon>Bacillati</taxon>
        <taxon>Armatimonadota</taxon>
        <taxon>Armatimonadia</taxon>
        <taxon>Armatimonadales</taxon>
        <taxon>Armatimonadaceae</taxon>
        <taxon>Armatimonas</taxon>
    </lineage>
</organism>
<dbReference type="RefSeq" id="WP_184200575.1">
    <property type="nucleotide sequence ID" value="NZ_JACHGW010000004.1"/>
</dbReference>
<gene>
    <name evidence="1" type="ORF">HNQ39_003949</name>
</gene>
<protein>
    <submittedName>
        <fullName evidence="1">Uncharacterized protein</fullName>
    </submittedName>
</protein>
<sequence length="259" mass="27467">MRLPRGPFFLFLLLLAGCGGGGGSDDPGASSVVAARATLAADSAPEVLVQWAAPLDISAQRIVEYHVFRDGNRVGAVDRDGRSFRDTTAEGAFSYQEASGTALTPRTGNHSAIRPGKRVRYQVRVLFQRIETSGATSYAETTLNEPGVATTALVRPALSSATPQASEALLRFPKLDGANQYQAELSAYPDFRSKTVRGPVLVTSGEGLITIPWPADSTPGSTVYCRIGARATSDASPPFTTDPNGDDYIYSVAQTIVRP</sequence>
<dbReference type="AlphaFoldDB" id="A0A7W9W7X0"/>
<comment type="caution">
    <text evidence="1">The sequence shown here is derived from an EMBL/GenBank/DDBJ whole genome shotgun (WGS) entry which is preliminary data.</text>
</comment>
<evidence type="ECO:0000313" key="1">
    <source>
        <dbReference type="EMBL" id="MBB6052128.1"/>
    </source>
</evidence>
<reference evidence="1 2" key="1">
    <citation type="submission" date="2020-08" db="EMBL/GenBank/DDBJ databases">
        <title>Genomic Encyclopedia of Type Strains, Phase IV (KMG-IV): sequencing the most valuable type-strain genomes for metagenomic binning, comparative biology and taxonomic classification.</title>
        <authorList>
            <person name="Goeker M."/>
        </authorList>
    </citation>
    <scope>NUCLEOTIDE SEQUENCE [LARGE SCALE GENOMIC DNA]</scope>
    <source>
        <strain evidence="1 2">DSM 23562</strain>
    </source>
</reference>
<accession>A0A7W9W7X0</accession>
<dbReference type="Proteomes" id="UP000520814">
    <property type="component" value="Unassembled WGS sequence"/>
</dbReference>
<proteinExistence type="predicted"/>
<keyword evidence="2" id="KW-1185">Reference proteome</keyword>
<name>A0A7W9W7X0_ARMRO</name>
<dbReference type="EMBL" id="JACHGW010000004">
    <property type="protein sequence ID" value="MBB6052128.1"/>
    <property type="molecule type" value="Genomic_DNA"/>
</dbReference>
<evidence type="ECO:0000313" key="2">
    <source>
        <dbReference type="Proteomes" id="UP000520814"/>
    </source>
</evidence>